<keyword evidence="2" id="KW-1185">Reference proteome</keyword>
<gene>
    <name evidence="1" type="ORF">B0H17DRAFT_1197667</name>
</gene>
<sequence>MVEIYTGTASRSKNASLKQRTIASEIPLDQLRVSPLQLKQLKEIHQRHATTIDDGISPVDYLYGVGDDDQLAAITIMVHQGLDIDARERLDNRWSLQWSRSSGKSAKTAGKGFNARQSMWLSLVPVYRFQVSDQ</sequence>
<organism evidence="1 2">
    <name type="scientific">Mycena rosella</name>
    <name type="common">Pink bonnet</name>
    <name type="synonym">Agaricus rosellus</name>
    <dbReference type="NCBI Taxonomy" id="1033263"/>
    <lineage>
        <taxon>Eukaryota</taxon>
        <taxon>Fungi</taxon>
        <taxon>Dikarya</taxon>
        <taxon>Basidiomycota</taxon>
        <taxon>Agaricomycotina</taxon>
        <taxon>Agaricomycetes</taxon>
        <taxon>Agaricomycetidae</taxon>
        <taxon>Agaricales</taxon>
        <taxon>Marasmiineae</taxon>
        <taxon>Mycenaceae</taxon>
        <taxon>Mycena</taxon>
    </lineage>
</organism>
<evidence type="ECO:0000313" key="2">
    <source>
        <dbReference type="Proteomes" id="UP001221757"/>
    </source>
</evidence>
<accession>A0AAD7DPY0</accession>
<dbReference type="EMBL" id="JARKIE010000032">
    <property type="protein sequence ID" value="KAJ7696924.1"/>
    <property type="molecule type" value="Genomic_DNA"/>
</dbReference>
<evidence type="ECO:0000313" key="1">
    <source>
        <dbReference type="EMBL" id="KAJ7696924.1"/>
    </source>
</evidence>
<proteinExistence type="predicted"/>
<dbReference type="Proteomes" id="UP001221757">
    <property type="component" value="Unassembled WGS sequence"/>
</dbReference>
<protein>
    <submittedName>
        <fullName evidence="1">Uncharacterized protein</fullName>
    </submittedName>
</protein>
<name>A0AAD7DPY0_MYCRO</name>
<dbReference type="AlphaFoldDB" id="A0AAD7DPY0"/>
<comment type="caution">
    <text evidence="1">The sequence shown here is derived from an EMBL/GenBank/DDBJ whole genome shotgun (WGS) entry which is preliminary data.</text>
</comment>
<reference evidence="1" key="1">
    <citation type="submission" date="2023-03" db="EMBL/GenBank/DDBJ databases">
        <title>Massive genome expansion in bonnet fungi (Mycena s.s.) driven by repeated elements and novel gene families across ecological guilds.</title>
        <authorList>
            <consortium name="Lawrence Berkeley National Laboratory"/>
            <person name="Harder C.B."/>
            <person name="Miyauchi S."/>
            <person name="Viragh M."/>
            <person name="Kuo A."/>
            <person name="Thoen E."/>
            <person name="Andreopoulos B."/>
            <person name="Lu D."/>
            <person name="Skrede I."/>
            <person name="Drula E."/>
            <person name="Henrissat B."/>
            <person name="Morin E."/>
            <person name="Kohler A."/>
            <person name="Barry K."/>
            <person name="LaButti K."/>
            <person name="Morin E."/>
            <person name="Salamov A."/>
            <person name="Lipzen A."/>
            <person name="Mereny Z."/>
            <person name="Hegedus B."/>
            <person name="Baldrian P."/>
            <person name="Stursova M."/>
            <person name="Weitz H."/>
            <person name="Taylor A."/>
            <person name="Grigoriev I.V."/>
            <person name="Nagy L.G."/>
            <person name="Martin F."/>
            <person name="Kauserud H."/>
        </authorList>
    </citation>
    <scope>NUCLEOTIDE SEQUENCE</scope>
    <source>
        <strain evidence="1">CBHHK067</strain>
    </source>
</reference>